<name>A0AAV7RS17_PLEWA</name>
<keyword evidence="2" id="KW-0812">Transmembrane</keyword>
<dbReference type="EMBL" id="JANPWB010000009">
    <property type="protein sequence ID" value="KAJ1154785.1"/>
    <property type="molecule type" value="Genomic_DNA"/>
</dbReference>
<sequence length="326" mass="34622">MRPDRIPMVVLEKDQTGRCQSAWPLDGHTFVRLHALGSISVKNIADLDAIAVTLLLLGGWCPSVTLALGMVAAGRLLRPQQRLPVADQPFDSESLTVAALAANDIPRQWRTWASGWGALVPSDAESSKSRARGACGHQGRHRPKDQTAPEKRPPCGRGRCAARQQAIPDWRDPSRTTGTAPGGAAPSAAAERGPGGRLREKTVGPRVHGSGAEKPLNRLGPRVPPDRTPGARRPTHRQEAAWPQSVSGAEGCALESCAIRNPGRQHYVPRAWAAEPGIQAPMPCWALAPLGRPSADCAPGLGGAEATPVPERGARAEERGRGDEEE</sequence>
<proteinExistence type="predicted"/>
<evidence type="ECO:0000313" key="4">
    <source>
        <dbReference type="Proteomes" id="UP001066276"/>
    </source>
</evidence>
<evidence type="ECO:0000256" key="2">
    <source>
        <dbReference type="SAM" id="Phobius"/>
    </source>
</evidence>
<feature type="compositionally biased region" description="Low complexity" evidence="1">
    <location>
        <begin position="175"/>
        <end position="192"/>
    </location>
</feature>
<feature type="compositionally biased region" description="Basic and acidic residues" evidence="1">
    <location>
        <begin position="312"/>
        <end position="326"/>
    </location>
</feature>
<keyword evidence="2" id="KW-0472">Membrane</keyword>
<feature type="transmembrane region" description="Helical" evidence="2">
    <location>
        <begin position="49"/>
        <end position="73"/>
    </location>
</feature>
<evidence type="ECO:0000313" key="3">
    <source>
        <dbReference type="EMBL" id="KAJ1154785.1"/>
    </source>
</evidence>
<keyword evidence="4" id="KW-1185">Reference proteome</keyword>
<feature type="compositionally biased region" description="Basic and acidic residues" evidence="1">
    <location>
        <begin position="144"/>
        <end position="153"/>
    </location>
</feature>
<dbReference type="Proteomes" id="UP001066276">
    <property type="component" value="Chromosome 5"/>
</dbReference>
<reference evidence="3" key="1">
    <citation type="journal article" date="2022" name="bioRxiv">
        <title>Sequencing and chromosome-scale assembly of the giantPleurodeles waltlgenome.</title>
        <authorList>
            <person name="Brown T."/>
            <person name="Elewa A."/>
            <person name="Iarovenko S."/>
            <person name="Subramanian E."/>
            <person name="Araus A.J."/>
            <person name="Petzold A."/>
            <person name="Susuki M."/>
            <person name="Suzuki K.-i.T."/>
            <person name="Hayashi T."/>
            <person name="Toyoda A."/>
            <person name="Oliveira C."/>
            <person name="Osipova E."/>
            <person name="Leigh N.D."/>
            <person name="Simon A."/>
            <person name="Yun M.H."/>
        </authorList>
    </citation>
    <scope>NUCLEOTIDE SEQUENCE</scope>
    <source>
        <strain evidence="3">20211129_DDA</strain>
        <tissue evidence="3">Liver</tissue>
    </source>
</reference>
<organism evidence="3 4">
    <name type="scientific">Pleurodeles waltl</name>
    <name type="common">Iberian ribbed newt</name>
    <dbReference type="NCBI Taxonomy" id="8319"/>
    <lineage>
        <taxon>Eukaryota</taxon>
        <taxon>Metazoa</taxon>
        <taxon>Chordata</taxon>
        <taxon>Craniata</taxon>
        <taxon>Vertebrata</taxon>
        <taxon>Euteleostomi</taxon>
        <taxon>Amphibia</taxon>
        <taxon>Batrachia</taxon>
        <taxon>Caudata</taxon>
        <taxon>Salamandroidea</taxon>
        <taxon>Salamandridae</taxon>
        <taxon>Pleurodelinae</taxon>
        <taxon>Pleurodeles</taxon>
    </lineage>
</organism>
<dbReference type="AlphaFoldDB" id="A0AAV7RS17"/>
<comment type="caution">
    <text evidence="3">The sequence shown here is derived from an EMBL/GenBank/DDBJ whole genome shotgun (WGS) entry which is preliminary data.</text>
</comment>
<evidence type="ECO:0000256" key="1">
    <source>
        <dbReference type="SAM" id="MobiDB-lite"/>
    </source>
</evidence>
<accession>A0AAV7RS17</accession>
<feature type="region of interest" description="Disordered" evidence="1">
    <location>
        <begin position="121"/>
        <end position="247"/>
    </location>
</feature>
<feature type="region of interest" description="Disordered" evidence="1">
    <location>
        <begin position="291"/>
        <end position="326"/>
    </location>
</feature>
<protein>
    <submittedName>
        <fullName evidence="3">Uncharacterized protein</fullName>
    </submittedName>
</protein>
<keyword evidence="2" id="KW-1133">Transmembrane helix</keyword>
<gene>
    <name evidence="3" type="ORF">NDU88_007528</name>
</gene>